<proteinExistence type="predicted"/>
<keyword evidence="4" id="KW-1185">Reference proteome</keyword>
<reference evidence="3" key="1">
    <citation type="submission" date="2018-11" db="EMBL/GenBank/DDBJ databases">
        <authorList>
            <consortium name="Pathogen Informatics"/>
        </authorList>
    </citation>
    <scope>NUCLEOTIDE SEQUENCE</scope>
</reference>
<comment type="caution">
    <text evidence="3">The sequence shown here is derived from an EMBL/GenBank/DDBJ whole genome shotgun (WGS) entry which is preliminary data.</text>
</comment>
<gene>
    <name evidence="3" type="ORF">PXEA_LOCUS28809</name>
</gene>
<dbReference type="PANTHER" id="PTHR45997">
    <property type="entry name" value="DNA LIGASE 4"/>
    <property type="match status" value="1"/>
</dbReference>
<dbReference type="GO" id="GO:0003677">
    <property type="term" value="F:DNA binding"/>
    <property type="evidence" value="ECO:0007669"/>
    <property type="project" value="InterPro"/>
</dbReference>
<evidence type="ECO:0000259" key="2">
    <source>
        <dbReference type="Pfam" id="PF04675"/>
    </source>
</evidence>
<dbReference type="InterPro" id="IPR036599">
    <property type="entry name" value="DNA_ligase_N_sf"/>
</dbReference>
<dbReference type="Pfam" id="PF04675">
    <property type="entry name" value="DNA_ligase_A_N"/>
    <property type="match status" value="1"/>
</dbReference>
<sequence length="176" mass="19668">MSKLECDYVDFKALDEGNKVADSVLFLDRRRPAYGVREKSLARLYIKVLNLAQNGAPAKRLLHYTSPKYLPSTDSGGDLADVIASLVRDRCPESGTLSVKAVNEMLDAFASSTSIISRRECLTEIIRRTSPIEQKWIVRIITSRDTKCRLGVLSVLHCLHPVAPSLFAVVPTVFWF</sequence>
<feature type="domain" description="DNA ligase ATP-dependent N-terminal" evidence="2">
    <location>
        <begin position="28"/>
        <end position="160"/>
    </location>
</feature>
<protein>
    <recommendedName>
        <fullName evidence="2">DNA ligase ATP-dependent N-terminal domain-containing protein</fullName>
    </recommendedName>
</protein>
<accession>A0A448XFI7</accession>
<dbReference type="OrthoDB" id="151490at2759"/>
<evidence type="ECO:0000313" key="4">
    <source>
        <dbReference type="Proteomes" id="UP000784294"/>
    </source>
</evidence>
<name>A0A448XFI7_9PLAT</name>
<dbReference type="GO" id="GO:0006303">
    <property type="term" value="P:double-strand break repair via nonhomologous end joining"/>
    <property type="evidence" value="ECO:0007669"/>
    <property type="project" value="TreeGrafter"/>
</dbReference>
<dbReference type="Proteomes" id="UP000784294">
    <property type="component" value="Unassembled WGS sequence"/>
</dbReference>
<evidence type="ECO:0000313" key="3">
    <source>
        <dbReference type="EMBL" id="VEL35369.1"/>
    </source>
</evidence>
<dbReference type="GO" id="GO:0006310">
    <property type="term" value="P:DNA recombination"/>
    <property type="evidence" value="ECO:0007669"/>
    <property type="project" value="InterPro"/>
</dbReference>
<dbReference type="Gene3D" id="1.10.3260.10">
    <property type="entry name" value="DNA ligase, ATP-dependent, N-terminal domain"/>
    <property type="match status" value="1"/>
</dbReference>
<dbReference type="AlphaFoldDB" id="A0A448XFI7"/>
<dbReference type="InterPro" id="IPR029710">
    <property type="entry name" value="LIG4"/>
</dbReference>
<organism evidence="3 4">
    <name type="scientific">Protopolystoma xenopodis</name>
    <dbReference type="NCBI Taxonomy" id="117903"/>
    <lineage>
        <taxon>Eukaryota</taxon>
        <taxon>Metazoa</taxon>
        <taxon>Spiralia</taxon>
        <taxon>Lophotrochozoa</taxon>
        <taxon>Platyhelminthes</taxon>
        <taxon>Monogenea</taxon>
        <taxon>Polyopisthocotylea</taxon>
        <taxon>Polystomatidea</taxon>
        <taxon>Polystomatidae</taxon>
        <taxon>Protopolystoma</taxon>
    </lineage>
</organism>
<dbReference type="GO" id="GO:0005524">
    <property type="term" value="F:ATP binding"/>
    <property type="evidence" value="ECO:0007669"/>
    <property type="project" value="InterPro"/>
</dbReference>
<dbReference type="InterPro" id="IPR012308">
    <property type="entry name" value="DNA_ligase_ATP-dep_N"/>
</dbReference>
<dbReference type="GO" id="GO:0003910">
    <property type="term" value="F:DNA ligase (ATP) activity"/>
    <property type="evidence" value="ECO:0007669"/>
    <property type="project" value="InterPro"/>
</dbReference>
<keyword evidence="1" id="KW-0436">Ligase</keyword>
<evidence type="ECO:0000256" key="1">
    <source>
        <dbReference type="ARBA" id="ARBA00022598"/>
    </source>
</evidence>
<dbReference type="EMBL" id="CAAALY010249669">
    <property type="protein sequence ID" value="VEL35369.1"/>
    <property type="molecule type" value="Genomic_DNA"/>
</dbReference>
<dbReference type="PANTHER" id="PTHR45997:SF1">
    <property type="entry name" value="DNA LIGASE 4"/>
    <property type="match status" value="1"/>
</dbReference>
<dbReference type="GO" id="GO:0005958">
    <property type="term" value="C:DNA-dependent protein kinase-DNA ligase 4 complex"/>
    <property type="evidence" value="ECO:0007669"/>
    <property type="project" value="TreeGrafter"/>
</dbReference>
<dbReference type="GO" id="GO:0006297">
    <property type="term" value="P:nucleotide-excision repair, DNA gap filling"/>
    <property type="evidence" value="ECO:0007669"/>
    <property type="project" value="TreeGrafter"/>
</dbReference>
<dbReference type="GO" id="GO:0032807">
    <property type="term" value="C:DNA ligase IV complex"/>
    <property type="evidence" value="ECO:0007669"/>
    <property type="project" value="TreeGrafter"/>
</dbReference>